<evidence type="ECO:0000256" key="7">
    <source>
        <dbReference type="ARBA" id="ARBA00022692"/>
    </source>
</evidence>
<keyword evidence="6" id="KW-0138">CF(0)</keyword>
<comment type="subcellular location">
    <subcellularLocation>
        <location evidence="2">Membrane</location>
        <topology evidence="2">Multi-pass membrane protein</topology>
    </subcellularLocation>
    <subcellularLocation>
        <location evidence="13">Mitochondrion inner membrane</location>
        <topology evidence="13">Multi-pass membrane protein</topology>
    </subcellularLocation>
</comment>
<dbReference type="CDD" id="cd00310">
    <property type="entry name" value="ATP-synt_Fo_a_6"/>
    <property type="match status" value="1"/>
</dbReference>
<evidence type="ECO:0000313" key="15">
    <source>
        <dbReference type="EMBL" id="AZL93455.1"/>
    </source>
</evidence>
<keyword evidence="12" id="KW-0066">ATP synthesis</keyword>
<evidence type="ECO:0000256" key="10">
    <source>
        <dbReference type="ARBA" id="ARBA00023065"/>
    </source>
</evidence>
<evidence type="ECO:0000256" key="6">
    <source>
        <dbReference type="ARBA" id="ARBA00022547"/>
    </source>
</evidence>
<dbReference type="SUPFAM" id="SSF81336">
    <property type="entry name" value="F1F0 ATP synthase subunit A"/>
    <property type="match status" value="1"/>
</dbReference>
<dbReference type="GO" id="GO:0005743">
    <property type="term" value="C:mitochondrial inner membrane"/>
    <property type="evidence" value="ECO:0007669"/>
    <property type="project" value="UniProtKB-SubCell"/>
</dbReference>
<feature type="transmembrane region" description="Helical" evidence="14">
    <location>
        <begin position="20"/>
        <end position="50"/>
    </location>
</feature>
<dbReference type="NCBIfam" id="TIGR01131">
    <property type="entry name" value="ATP_synt_6_or_A"/>
    <property type="match status" value="1"/>
</dbReference>
<comment type="similarity">
    <text evidence="3">Belongs to the ATPase A chain family.</text>
</comment>
<evidence type="ECO:0000256" key="11">
    <source>
        <dbReference type="ARBA" id="ARBA00023136"/>
    </source>
</evidence>
<dbReference type="EMBL" id="MG923512">
    <property type="protein sequence ID" value="AZL93455.1"/>
    <property type="molecule type" value="Genomic_DNA"/>
</dbReference>
<proteinExistence type="inferred from homology"/>
<feature type="transmembrane region" description="Helical" evidence="14">
    <location>
        <begin position="70"/>
        <end position="93"/>
    </location>
</feature>
<sequence length="223" mass="25461">MMNNLFSSFNPEVYPDLPLNWLSAALILIFLPSKFWLITSKFSILFLMILSIMIKELNIILLKKNNKKNLILFMSLFLFILFNNFLSLFPFIFSASSHMVFSTTLALMIFLPLMIFGWTCVFSKMCTHLVPQGSPGILIPFMVLIELTSSLIRPLTLSIRLTANLIAGHLLITLISSSMTLKMMIPTMLAQTTLMILELCVSIIQAYVFTILSTLYSKEIYYE</sequence>
<keyword evidence="7 14" id="KW-0812">Transmembrane</keyword>
<dbReference type="PANTHER" id="PTHR11410">
    <property type="entry name" value="ATP SYNTHASE SUBUNIT A"/>
    <property type="match status" value="1"/>
</dbReference>
<keyword evidence="5" id="KW-0813">Transport</keyword>
<evidence type="ECO:0000256" key="12">
    <source>
        <dbReference type="ARBA" id="ARBA00023310"/>
    </source>
</evidence>
<feature type="transmembrane region" description="Helical" evidence="14">
    <location>
        <begin position="99"/>
        <end position="123"/>
    </location>
</feature>
<geneLocation type="mitochondrion" evidence="15"/>
<reference evidence="15" key="1">
    <citation type="journal article" date="2018" name="Mol. Phylogenet. Evol.">
        <title>Mitochondrial phylogenomics of the Hymenoptera.</title>
        <authorList>
            <person name="Tang P."/>
            <person name="Zhu J.C."/>
            <person name="Zheng B.Y."/>
            <person name="Wei S.J."/>
            <person name="Sharkey M."/>
            <person name="Chen X.X."/>
            <person name="Vogler A.P."/>
        </authorList>
    </citation>
    <scope>NUCLEOTIDE SEQUENCE</scope>
</reference>
<dbReference type="PANTHER" id="PTHR11410:SF0">
    <property type="entry name" value="ATP SYNTHASE SUBUNIT A"/>
    <property type="match status" value="1"/>
</dbReference>
<evidence type="ECO:0000256" key="5">
    <source>
        <dbReference type="ARBA" id="ARBA00022448"/>
    </source>
</evidence>
<comment type="function">
    <text evidence="1">Mitochondrial membrane ATP synthase (F(1)F(0) ATP synthase or Complex V) produces ATP from ADP in the presence of a proton gradient across the membrane which is generated by electron transport complexes of the respiratory chain. F-type ATPases consist of two structural domains, F(1) - containing the extramembraneous catalytic core and F(0) - containing the membrane proton channel, linked together by a central stalk and a peripheral stalk. During catalysis, ATP synthesis in the catalytic domain of F(1) is coupled via a rotary mechanism of the central stalk subunits to proton translocation. Key component of the proton channel; it may play a direct role in the translocation of protons across the membrane.</text>
</comment>
<accession>A0A3S8V183</accession>
<evidence type="ECO:0000256" key="1">
    <source>
        <dbReference type="ARBA" id="ARBA00002070"/>
    </source>
</evidence>
<dbReference type="InterPro" id="IPR035908">
    <property type="entry name" value="F0_ATP_A_sf"/>
</dbReference>
<gene>
    <name evidence="15" type="primary">atp6</name>
</gene>
<name>A0A3S8V183_9HYME</name>
<evidence type="ECO:0000256" key="8">
    <source>
        <dbReference type="ARBA" id="ARBA00022781"/>
    </source>
</evidence>
<feature type="transmembrane region" description="Helical" evidence="14">
    <location>
        <begin position="193"/>
        <end position="216"/>
    </location>
</feature>
<dbReference type="AlphaFoldDB" id="A0A3S8V183"/>
<dbReference type="GO" id="GO:0046933">
    <property type="term" value="F:proton-transporting ATP synthase activity, rotational mechanism"/>
    <property type="evidence" value="ECO:0007669"/>
    <property type="project" value="TreeGrafter"/>
</dbReference>
<keyword evidence="15" id="KW-0496">Mitochondrion</keyword>
<keyword evidence="11 14" id="KW-0472">Membrane</keyword>
<evidence type="ECO:0000256" key="4">
    <source>
        <dbReference type="ARBA" id="ARBA00011648"/>
    </source>
</evidence>
<protein>
    <recommendedName>
        <fullName evidence="13">ATP synthase subunit a</fullName>
    </recommendedName>
</protein>
<evidence type="ECO:0000256" key="2">
    <source>
        <dbReference type="ARBA" id="ARBA00004141"/>
    </source>
</evidence>
<dbReference type="InterPro" id="IPR045083">
    <property type="entry name" value="ATP_synth_F0_asu_bact/mt"/>
</dbReference>
<evidence type="ECO:0000256" key="13">
    <source>
        <dbReference type="RuleBase" id="RU004450"/>
    </source>
</evidence>
<evidence type="ECO:0000256" key="14">
    <source>
        <dbReference type="SAM" id="Phobius"/>
    </source>
</evidence>
<dbReference type="PROSITE" id="PS00449">
    <property type="entry name" value="ATPASE_A"/>
    <property type="match status" value="1"/>
</dbReference>
<feature type="transmembrane region" description="Helical" evidence="14">
    <location>
        <begin position="161"/>
        <end position="181"/>
    </location>
</feature>
<feature type="transmembrane region" description="Helical" evidence="14">
    <location>
        <begin position="135"/>
        <end position="155"/>
    </location>
</feature>
<evidence type="ECO:0000256" key="3">
    <source>
        <dbReference type="ARBA" id="ARBA00006810"/>
    </source>
</evidence>
<evidence type="ECO:0000256" key="9">
    <source>
        <dbReference type="ARBA" id="ARBA00022989"/>
    </source>
</evidence>
<dbReference type="PRINTS" id="PR00123">
    <property type="entry name" value="ATPASEA"/>
</dbReference>
<dbReference type="GO" id="GO:0045259">
    <property type="term" value="C:proton-transporting ATP synthase complex"/>
    <property type="evidence" value="ECO:0007669"/>
    <property type="project" value="UniProtKB-KW"/>
</dbReference>
<keyword evidence="8" id="KW-0375">Hydrogen ion transport</keyword>
<organism evidence="15">
    <name type="scientific">Prosevania sp. ZJUH_2016031</name>
    <dbReference type="NCBI Taxonomy" id="2491170"/>
    <lineage>
        <taxon>Eukaryota</taxon>
        <taxon>Metazoa</taxon>
        <taxon>Ecdysozoa</taxon>
        <taxon>Arthropoda</taxon>
        <taxon>Hexapoda</taxon>
        <taxon>Insecta</taxon>
        <taxon>Pterygota</taxon>
        <taxon>Neoptera</taxon>
        <taxon>Endopterygota</taxon>
        <taxon>Hymenoptera</taxon>
        <taxon>Apocrita</taxon>
        <taxon>Evanioidea</taxon>
        <taxon>Evaniidae</taxon>
        <taxon>Prosevania</taxon>
    </lineage>
</organism>
<comment type="subunit">
    <text evidence="4">F-type ATPases have 2 components, CF(1) - the catalytic core - and CF(0) - the membrane proton channel. CF(1) has five subunits: alpha(3), beta(3), gamma(1), delta(1), epsilon(1). CF(0) has three main subunits: a, b and c.</text>
</comment>
<keyword evidence="9 14" id="KW-1133">Transmembrane helix</keyword>
<dbReference type="Pfam" id="PF00119">
    <property type="entry name" value="ATP-synt_A"/>
    <property type="match status" value="1"/>
</dbReference>
<dbReference type="InterPro" id="IPR000568">
    <property type="entry name" value="ATP_synth_F0_asu"/>
</dbReference>
<keyword evidence="10" id="KW-0406">Ion transport</keyword>
<dbReference type="InterPro" id="IPR023011">
    <property type="entry name" value="ATP_synth_F0_asu_AS"/>
</dbReference>
<dbReference type="Gene3D" id="1.20.120.220">
    <property type="entry name" value="ATP synthase, F0 complex, subunit A"/>
    <property type="match status" value="1"/>
</dbReference>